<dbReference type="AlphaFoldDB" id="A0A832RTG0"/>
<dbReference type="Proteomes" id="UP000600363">
    <property type="component" value="Unassembled WGS sequence"/>
</dbReference>
<dbReference type="InterPro" id="IPR045097">
    <property type="entry name" value="Thymidate_synth/dCMP_Mease"/>
</dbReference>
<dbReference type="RefSeq" id="WP_052353135.1">
    <property type="nucleotide sequence ID" value="NZ_DUIH01000021.1"/>
</dbReference>
<comment type="similarity">
    <text evidence="5">Belongs to the thymidylate synthase family. Archaeal-type ThyA subfamily.</text>
</comment>
<dbReference type="Gene3D" id="3.30.572.10">
    <property type="entry name" value="Thymidylate synthase/dCMP hydroxymethylase domain"/>
    <property type="match status" value="1"/>
</dbReference>
<dbReference type="PIRSF" id="PIRSF036752">
    <property type="entry name" value="TSase_MJ051"/>
    <property type="match status" value="1"/>
</dbReference>
<keyword evidence="4 5" id="KW-0545">Nucleotide biosynthesis</keyword>
<keyword evidence="3 5" id="KW-0808">Transferase</keyword>
<comment type="function">
    <text evidence="5">May catalyze the biosynthesis of dTMP using an unknown cosubstrate.</text>
</comment>
<dbReference type="GO" id="GO:0032259">
    <property type="term" value="P:methylation"/>
    <property type="evidence" value="ECO:0007669"/>
    <property type="project" value="UniProtKB-KW"/>
</dbReference>
<dbReference type="GO" id="GO:0006235">
    <property type="term" value="P:dTTP biosynthetic process"/>
    <property type="evidence" value="ECO:0007669"/>
    <property type="project" value="UniProtKB-UniRule"/>
</dbReference>
<evidence type="ECO:0000256" key="2">
    <source>
        <dbReference type="ARBA" id="ARBA00022603"/>
    </source>
</evidence>
<dbReference type="PANTHER" id="PTHR11548:SF1">
    <property type="entry name" value="THYMIDYLATE SYNTHASE 1"/>
    <property type="match status" value="1"/>
</dbReference>
<dbReference type="NCBIfam" id="TIGR03283">
    <property type="entry name" value="thy_syn_methano"/>
    <property type="match status" value="1"/>
</dbReference>
<dbReference type="EMBL" id="DUIH01000021">
    <property type="protein sequence ID" value="HIH70153.1"/>
    <property type="molecule type" value="Genomic_DNA"/>
</dbReference>
<dbReference type="EC" id="2.1.1.-" evidence="5"/>
<evidence type="ECO:0000256" key="1">
    <source>
        <dbReference type="ARBA" id="ARBA00022490"/>
    </source>
</evidence>
<dbReference type="CDD" id="cd00351">
    <property type="entry name" value="TS_Pyrimidine_HMase"/>
    <property type="match status" value="1"/>
</dbReference>
<dbReference type="GO" id="GO:0005829">
    <property type="term" value="C:cytosol"/>
    <property type="evidence" value="ECO:0007669"/>
    <property type="project" value="TreeGrafter"/>
</dbReference>
<dbReference type="Pfam" id="PF00303">
    <property type="entry name" value="Thymidylat_synt"/>
    <property type="match status" value="1"/>
</dbReference>
<accession>A0A832RTG0</accession>
<evidence type="ECO:0000313" key="8">
    <source>
        <dbReference type="Proteomes" id="UP000600363"/>
    </source>
</evidence>
<evidence type="ECO:0000259" key="6">
    <source>
        <dbReference type="Pfam" id="PF00303"/>
    </source>
</evidence>
<evidence type="ECO:0000256" key="3">
    <source>
        <dbReference type="ARBA" id="ARBA00022679"/>
    </source>
</evidence>
<comment type="pathway">
    <text evidence="5">Pyrimidine metabolism; dTTP biosynthesis.</text>
</comment>
<feature type="domain" description="Thymidylate synthase/dCMP hydroxymethylase" evidence="6">
    <location>
        <begin position="92"/>
        <end position="221"/>
    </location>
</feature>
<keyword evidence="2 5" id="KW-0489">Methyltransferase</keyword>
<proteinExistence type="inferred from homology"/>
<evidence type="ECO:0000256" key="4">
    <source>
        <dbReference type="ARBA" id="ARBA00022727"/>
    </source>
</evidence>
<dbReference type="PANTHER" id="PTHR11548">
    <property type="entry name" value="THYMIDYLATE SYNTHASE 1"/>
    <property type="match status" value="1"/>
</dbReference>
<dbReference type="GO" id="GO:0004799">
    <property type="term" value="F:thymidylate synthase activity"/>
    <property type="evidence" value="ECO:0007669"/>
    <property type="project" value="UniProtKB-UniRule"/>
</dbReference>
<dbReference type="HAMAP" id="MF_01686">
    <property type="entry name" value="Thymidy_synth_arch"/>
    <property type="match status" value="1"/>
</dbReference>
<gene>
    <name evidence="5" type="primary">thyA</name>
    <name evidence="7" type="ORF">HA299_06050</name>
</gene>
<feature type="active site" evidence="5">
    <location>
        <position position="146"/>
    </location>
</feature>
<reference evidence="7" key="1">
    <citation type="journal article" date="2020" name="bioRxiv">
        <title>A rank-normalized archaeal taxonomy based on genome phylogeny resolves widespread incomplete and uneven classifications.</title>
        <authorList>
            <person name="Rinke C."/>
            <person name="Chuvochina M."/>
            <person name="Mussig A.J."/>
            <person name="Chaumeil P.-A."/>
            <person name="Waite D.W."/>
            <person name="Whitman W.B."/>
            <person name="Parks D.H."/>
            <person name="Hugenholtz P."/>
        </authorList>
    </citation>
    <scope>NUCLEOTIDE SEQUENCE</scope>
    <source>
        <strain evidence="7">UBA12518</strain>
    </source>
</reference>
<dbReference type="InterPro" id="IPR036926">
    <property type="entry name" value="Thymidate_synth/dCMP_Mease_sf"/>
</dbReference>
<comment type="caution">
    <text evidence="7">The sequence shown here is derived from an EMBL/GenBank/DDBJ whole genome shotgun (WGS) entry which is preliminary data.</text>
</comment>
<protein>
    <recommendedName>
        <fullName evidence="5">Putative thymidylate synthase</fullName>
        <shortName evidence="5">TS</shortName>
        <shortName evidence="5">TSase</shortName>
        <ecNumber evidence="5">2.1.1.-</ecNumber>
    </recommendedName>
</protein>
<sequence length="223" mass="25546">MSWIGWRRDGGDCLIGRFIRAKTVQDAWYRGLELIYRGGQVITDERGSQTRELLNLMIVVEDLERERIPAGFGWTEDRLREYAEQLLDGDAHGFEYTYGQRLRAWGSGTDQIAYVIGKLTESPQTRRACAITWVADVDTKREEVPCMMAVDFKLRDGALHLTALFRSHDFAGAYPANLYGLTEVLRYVAGKLSVRIGTITTLSISAHIYEHDWERVERILQLN</sequence>
<comment type="subunit">
    <text evidence="5">Monomer.</text>
</comment>
<dbReference type="SUPFAM" id="SSF55831">
    <property type="entry name" value="Thymidylate synthase/dCMP hydroxymethylase"/>
    <property type="match status" value="1"/>
</dbReference>
<name>A0A832RTG0_9EURY</name>
<organism evidence="7 8">
    <name type="scientific">Methermicoccus shengliensis</name>
    <dbReference type="NCBI Taxonomy" id="660064"/>
    <lineage>
        <taxon>Archaea</taxon>
        <taxon>Methanobacteriati</taxon>
        <taxon>Methanobacteriota</taxon>
        <taxon>Stenosarchaea group</taxon>
        <taxon>Methanomicrobia</taxon>
        <taxon>Methanosarcinales</taxon>
        <taxon>Methermicoccaceae</taxon>
        <taxon>Methermicoccus</taxon>
    </lineage>
</organism>
<dbReference type="GO" id="GO:0006231">
    <property type="term" value="P:dTMP biosynthetic process"/>
    <property type="evidence" value="ECO:0007669"/>
    <property type="project" value="UniProtKB-UniRule"/>
</dbReference>
<keyword evidence="1 5" id="KW-0963">Cytoplasm</keyword>
<evidence type="ECO:0000256" key="5">
    <source>
        <dbReference type="HAMAP-Rule" id="MF_01686"/>
    </source>
</evidence>
<evidence type="ECO:0000313" key="7">
    <source>
        <dbReference type="EMBL" id="HIH70153.1"/>
    </source>
</evidence>
<comment type="subcellular location">
    <subcellularLocation>
        <location evidence="5">Cytoplasm</location>
    </subcellularLocation>
</comment>
<dbReference type="UniPathway" id="UPA00575"/>
<dbReference type="InterPro" id="IPR023451">
    <property type="entry name" value="Thymidate_synth/dCMP_Mease_dom"/>
</dbReference>
<dbReference type="InterPro" id="IPR014620">
    <property type="entry name" value="Thymidylate_synthase_arc"/>
</dbReference>